<feature type="signal peptide" evidence="8">
    <location>
        <begin position="1"/>
        <end position="22"/>
    </location>
</feature>
<keyword evidence="11" id="KW-1185">Reference proteome</keyword>
<comment type="cofactor">
    <cofactor evidence="1">
        <name>Zn(2+)</name>
        <dbReference type="ChEBI" id="CHEBI:29105"/>
    </cofactor>
</comment>
<protein>
    <submittedName>
        <fullName evidence="10">Probable Peptidyl-Lys metalloendopeptidase</fullName>
    </submittedName>
</protein>
<dbReference type="GO" id="GO:0046872">
    <property type="term" value="F:metal ion binding"/>
    <property type="evidence" value="ECO:0007669"/>
    <property type="project" value="UniProtKB-KW"/>
</dbReference>
<dbReference type="CDD" id="cd11306">
    <property type="entry name" value="M35_peptidyl-Lys"/>
    <property type="match status" value="1"/>
</dbReference>
<dbReference type="InterPro" id="IPR024079">
    <property type="entry name" value="MetalloPept_cat_dom_sf"/>
</dbReference>
<keyword evidence="6" id="KW-0862">Zinc</keyword>
<dbReference type="SUPFAM" id="SSF55486">
    <property type="entry name" value="Metalloproteases ('zincins'), catalytic domain"/>
    <property type="match status" value="1"/>
</dbReference>
<dbReference type="SMART" id="SM01351">
    <property type="entry name" value="Aspzincin_M35"/>
    <property type="match status" value="1"/>
</dbReference>
<comment type="similarity">
    <text evidence="2">Belongs to the peptidase M35 family.</text>
</comment>
<dbReference type="GO" id="GO:0006508">
    <property type="term" value="P:proteolysis"/>
    <property type="evidence" value="ECO:0007669"/>
    <property type="project" value="UniProtKB-KW"/>
</dbReference>
<feature type="chain" id="PRO_5012222129" evidence="8">
    <location>
        <begin position="23"/>
        <end position="351"/>
    </location>
</feature>
<dbReference type="Gene3D" id="2.60.40.2970">
    <property type="match status" value="1"/>
</dbReference>
<dbReference type="GO" id="GO:0004222">
    <property type="term" value="F:metalloendopeptidase activity"/>
    <property type="evidence" value="ECO:0007669"/>
    <property type="project" value="InterPro"/>
</dbReference>
<dbReference type="PANTHER" id="PTHR37016:SF3">
    <property type="entry name" value="NEUTRAL PROTEASE 2-RELATED"/>
    <property type="match status" value="1"/>
</dbReference>
<dbReference type="STRING" id="47428.A0A284QWQ2"/>
<feature type="domain" description="Lysine-specific metallo-endopeptidase" evidence="9">
    <location>
        <begin position="213"/>
        <end position="345"/>
    </location>
</feature>
<dbReference type="PANTHER" id="PTHR37016">
    <property type="match status" value="1"/>
</dbReference>
<dbReference type="Gene3D" id="3.40.390.10">
    <property type="entry name" value="Collagenase (Catalytic Domain)"/>
    <property type="match status" value="1"/>
</dbReference>
<evidence type="ECO:0000313" key="11">
    <source>
        <dbReference type="Proteomes" id="UP000219338"/>
    </source>
</evidence>
<evidence type="ECO:0000256" key="8">
    <source>
        <dbReference type="SAM" id="SignalP"/>
    </source>
</evidence>
<evidence type="ECO:0000256" key="7">
    <source>
        <dbReference type="ARBA" id="ARBA00023049"/>
    </source>
</evidence>
<keyword evidence="4" id="KW-0479">Metal-binding</keyword>
<dbReference type="OrthoDB" id="412874at2759"/>
<proteinExistence type="inferred from homology"/>
<evidence type="ECO:0000256" key="5">
    <source>
        <dbReference type="ARBA" id="ARBA00022801"/>
    </source>
</evidence>
<dbReference type="OMA" id="STRHTEV"/>
<keyword evidence="7" id="KW-0482">Metalloprotease</keyword>
<dbReference type="EMBL" id="FUEG01000002">
    <property type="protein sequence ID" value="SJL00884.1"/>
    <property type="molecule type" value="Genomic_DNA"/>
</dbReference>
<keyword evidence="3" id="KW-0645">Protease</keyword>
<evidence type="ECO:0000256" key="3">
    <source>
        <dbReference type="ARBA" id="ARBA00022670"/>
    </source>
</evidence>
<evidence type="ECO:0000259" key="9">
    <source>
        <dbReference type="SMART" id="SM01351"/>
    </source>
</evidence>
<gene>
    <name evidence="10" type="ORF">ARMOST_04198</name>
</gene>
<dbReference type="InterPro" id="IPR050414">
    <property type="entry name" value="Fungal_M35_metalloproteases"/>
</dbReference>
<dbReference type="InterPro" id="IPR029463">
    <property type="entry name" value="Lys_MEP"/>
</dbReference>
<name>A0A284QWQ2_ARMOS</name>
<reference evidence="11" key="1">
    <citation type="journal article" date="2017" name="Nat. Ecol. Evol.">
        <title>Genome expansion and lineage-specific genetic innovations in the forest pathogenic fungi Armillaria.</title>
        <authorList>
            <person name="Sipos G."/>
            <person name="Prasanna A.N."/>
            <person name="Walter M.C."/>
            <person name="O'Connor E."/>
            <person name="Balint B."/>
            <person name="Krizsan K."/>
            <person name="Kiss B."/>
            <person name="Hess J."/>
            <person name="Varga T."/>
            <person name="Slot J."/>
            <person name="Riley R."/>
            <person name="Boka B."/>
            <person name="Rigling D."/>
            <person name="Barry K."/>
            <person name="Lee J."/>
            <person name="Mihaltcheva S."/>
            <person name="LaButti K."/>
            <person name="Lipzen A."/>
            <person name="Waldron R."/>
            <person name="Moloney N.M."/>
            <person name="Sperisen C."/>
            <person name="Kredics L."/>
            <person name="Vagvoelgyi C."/>
            <person name="Patrignani A."/>
            <person name="Fitzpatrick D."/>
            <person name="Nagy I."/>
            <person name="Doyle S."/>
            <person name="Anderson J.B."/>
            <person name="Grigoriev I.V."/>
            <person name="Gueldener U."/>
            <person name="Muensterkoetter M."/>
            <person name="Nagy L.G."/>
        </authorList>
    </citation>
    <scope>NUCLEOTIDE SEQUENCE [LARGE SCALE GENOMIC DNA]</scope>
    <source>
        <strain evidence="11">C18/9</strain>
    </source>
</reference>
<organism evidence="10 11">
    <name type="scientific">Armillaria ostoyae</name>
    <name type="common">Armillaria root rot fungus</name>
    <dbReference type="NCBI Taxonomy" id="47428"/>
    <lineage>
        <taxon>Eukaryota</taxon>
        <taxon>Fungi</taxon>
        <taxon>Dikarya</taxon>
        <taxon>Basidiomycota</taxon>
        <taxon>Agaricomycotina</taxon>
        <taxon>Agaricomycetes</taxon>
        <taxon>Agaricomycetidae</taxon>
        <taxon>Agaricales</taxon>
        <taxon>Marasmiineae</taxon>
        <taxon>Physalacriaceae</taxon>
        <taxon>Armillaria</taxon>
    </lineage>
</organism>
<keyword evidence="5" id="KW-0378">Hydrolase</keyword>
<dbReference type="Proteomes" id="UP000219338">
    <property type="component" value="Unassembled WGS sequence"/>
</dbReference>
<dbReference type="AlphaFoldDB" id="A0A284QWQ2"/>
<sequence length="351" mass="37852">MLTSSVRSFLYAFCLSAAVVSAAPGLSLSLSGADSVVDVENLSVSVTLTNTGNTTMKILNDPSSILSPTFATNTFAIDSASGSPSFVGMKVKYNPSSVMRKNREQSFTLLTPGESVTVDHALANAYNFTGSGETSYTIAPSTLFYYIDADTNELMTINAETVQKHTAKLSGTLAVARRELDKRIAYNSCSTSEESTLVTAAAAAQTYAENAQAYLDENTSSTTRYTTWFGTYTSTRHTEVLSHFSNMLDHPYADYTYDCSCTENDVYAYVYSDSFGTIYLCDAFWDAPTTGTDSMGGTLIHESSHFTIIGGTDDYVYGQTSAESLAVSNPDEAILNADSHEYFAENNPSLS</sequence>
<dbReference type="InterPro" id="IPR034115">
    <property type="entry name" value="M35_peptidyl-Lys"/>
</dbReference>
<keyword evidence="8" id="KW-0732">Signal</keyword>
<evidence type="ECO:0000256" key="1">
    <source>
        <dbReference type="ARBA" id="ARBA00001947"/>
    </source>
</evidence>
<evidence type="ECO:0000313" key="10">
    <source>
        <dbReference type="EMBL" id="SJL00884.1"/>
    </source>
</evidence>
<evidence type="ECO:0000256" key="6">
    <source>
        <dbReference type="ARBA" id="ARBA00022833"/>
    </source>
</evidence>
<evidence type="ECO:0000256" key="2">
    <source>
        <dbReference type="ARBA" id="ARBA00010279"/>
    </source>
</evidence>
<dbReference type="Pfam" id="PF14521">
    <property type="entry name" value="Aspzincin_M35"/>
    <property type="match status" value="1"/>
</dbReference>
<accession>A0A284QWQ2</accession>
<evidence type="ECO:0000256" key="4">
    <source>
        <dbReference type="ARBA" id="ARBA00022723"/>
    </source>
</evidence>